<evidence type="ECO:0000256" key="1">
    <source>
        <dbReference type="ARBA" id="ARBA00004567"/>
    </source>
</evidence>
<evidence type="ECO:0000259" key="11">
    <source>
        <dbReference type="PROSITE" id="PS51472"/>
    </source>
</evidence>
<comment type="similarity">
    <text evidence="2">Belongs to the Nup35 family.</text>
</comment>
<feature type="region of interest" description="Disordered" evidence="10">
    <location>
        <begin position="47"/>
        <end position="102"/>
    </location>
</feature>
<evidence type="ECO:0000256" key="7">
    <source>
        <dbReference type="ARBA" id="ARBA00023132"/>
    </source>
</evidence>
<feature type="region of interest" description="Disordered" evidence="10">
    <location>
        <begin position="1"/>
        <end position="22"/>
    </location>
</feature>
<dbReference type="AlphaFoldDB" id="A0A843WZF1"/>
<dbReference type="GO" id="GO:0051028">
    <property type="term" value="P:mRNA transport"/>
    <property type="evidence" value="ECO:0007669"/>
    <property type="project" value="UniProtKB-UniRule"/>
</dbReference>
<comment type="subcellular location">
    <subcellularLocation>
        <location evidence="1">Nucleus</location>
        <location evidence="1">Nuclear pore complex</location>
    </subcellularLocation>
</comment>
<evidence type="ECO:0000256" key="10">
    <source>
        <dbReference type="SAM" id="MobiDB-lite"/>
    </source>
</evidence>
<evidence type="ECO:0000313" key="12">
    <source>
        <dbReference type="EMBL" id="MQM08070.1"/>
    </source>
</evidence>
<organism evidence="12 13">
    <name type="scientific">Colocasia esculenta</name>
    <name type="common">Wild taro</name>
    <name type="synonym">Arum esculentum</name>
    <dbReference type="NCBI Taxonomy" id="4460"/>
    <lineage>
        <taxon>Eukaryota</taxon>
        <taxon>Viridiplantae</taxon>
        <taxon>Streptophyta</taxon>
        <taxon>Embryophyta</taxon>
        <taxon>Tracheophyta</taxon>
        <taxon>Spermatophyta</taxon>
        <taxon>Magnoliopsida</taxon>
        <taxon>Liliopsida</taxon>
        <taxon>Araceae</taxon>
        <taxon>Aroideae</taxon>
        <taxon>Colocasieae</taxon>
        <taxon>Colocasia</taxon>
    </lineage>
</organism>
<evidence type="ECO:0000256" key="5">
    <source>
        <dbReference type="ARBA" id="ARBA00022927"/>
    </source>
</evidence>
<dbReference type="PANTHER" id="PTHR21527:SF6">
    <property type="entry name" value="NUCLEOPORIN NUP35"/>
    <property type="match status" value="1"/>
</dbReference>
<evidence type="ECO:0000256" key="4">
    <source>
        <dbReference type="ARBA" id="ARBA00022816"/>
    </source>
</evidence>
<reference evidence="12" key="1">
    <citation type="submission" date="2017-07" db="EMBL/GenBank/DDBJ databases">
        <title>Taro Niue Genome Assembly and Annotation.</title>
        <authorList>
            <person name="Atibalentja N."/>
            <person name="Keating K."/>
            <person name="Fields C.J."/>
        </authorList>
    </citation>
    <scope>NUCLEOTIDE SEQUENCE</scope>
    <source>
        <strain evidence="12">Niue_2</strain>
        <tissue evidence="12">Leaf</tissue>
    </source>
</reference>
<dbReference type="Gene3D" id="3.30.70.330">
    <property type="match status" value="1"/>
</dbReference>
<dbReference type="PANTHER" id="PTHR21527">
    <property type="entry name" value="NUCLEOPORIN NUP35"/>
    <property type="match status" value="1"/>
</dbReference>
<keyword evidence="8 9" id="KW-0539">Nucleus</keyword>
<evidence type="ECO:0000256" key="9">
    <source>
        <dbReference type="PROSITE-ProRule" id="PRU00804"/>
    </source>
</evidence>
<evidence type="ECO:0000256" key="2">
    <source>
        <dbReference type="ARBA" id="ARBA00009454"/>
    </source>
</evidence>
<sequence length="454" mass="48247">MSSTVQRGAKSERQTPFYRDLASPISAHRGRFASPGQAAAVSALWRDNLGGLEPPPPPVFTLDERADFSPENGLAELPLSPDFKSETRTPSPMGVSPSPLKSRAEVSTSSALFAVESSTSQQQQQTPGISSWWSPVKSSFVDHDEKGKGSPVDGVVQPGALIMLPPLREVARPELQKNSLPTGSLDEEEWVTVYGFSPSDTNLVLREFEKFGVILKHVPGPRDANWIHILYQAPPAHPLPPDAACAGAIQHGPRGQGELLSASGVLGDHGGPPTGARRSSQGWRQPQFIFSVSIAVALSDGAKPPLLGTPMVLDHPRCPAWCSLASPPDAHPAHPSTGRSTLLGPNRYDAQKALSRNGTQINSVLIVGVKPLDPTERRFLDEKLDSSNHLGFMVPLPASSGRRATVQSPLTASSRPYVQSNTATISDGGRHAGGAIATPAKSVVSKVMDLMFGI</sequence>
<dbReference type="FunFam" id="3.30.70.330:FF:000095">
    <property type="entry name" value="Putative Nucleoporin NUP53"/>
    <property type="match status" value="1"/>
</dbReference>
<evidence type="ECO:0000313" key="13">
    <source>
        <dbReference type="Proteomes" id="UP000652761"/>
    </source>
</evidence>
<keyword evidence="4 9" id="KW-0509">mRNA transport</keyword>
<dbReference type="InterPro" id="IPR007846">
    <property type="entry name" value="RRM_NUP35_dom"/>
</dbReference>
<dbReference type="CDD" id="cd12441">
    <property type="entry name" value="RRM_Nup53_like"/>
    <property type="match status" value="1"/>
</dbReference>
<dbReference type="InterPro" id="IPR012677">
    <property type="entry name" value="Nucleotide-bd_a/b_plait_sf"/>
</dbReference>
<dbReference type="GO" id="GO:0006999">
    <property type="term" value="P:nuclear pore organization"/>
    <property type="evidence" value="ECO:0007669"/>
    <property type="project" value="TreeGrafter"/>
</dbReference>
<name>A0A843WZF1_COLES</name>
<keyword evidence="5" id="KW-0653">Protein transport</keyword>
<keyword evidence="3 9" id="KW-0813">Transport</keyword>
<accession>A0A843WZF1</accession>
<dbReference type="GO" id="GO:0005543">
    <property type="term" value="F:phospholipid binding"/>
    <property type="evidence" value="ECO:0007669"/>
    <property type="project" value="TreeGrafter"/>
</dbReference>
<evidence type="ECO:0000256" key="6">
    <source>
        <dbReference type="ARBA" id="ARBA00023010"/>
    </source>
</evidence>
<protein>
    <recommendedName>
        <fullName evidence="11">RRM Nup35-type domain-containing protein</fullName>
    </recommendedName>
</protein>
<dbReference type="GO" id="GO:0044615">
    <property type="term" value="C:nuclear pore nuclear basket"/>
    <property type="evidence" value="ECO:0007669"/>
    <property type="project" value="TreeGrafter"/>
</dbReference>
<feature type="domain" description="RRM Nup35-type" evidence="11">
    <location>
        <begin position="185"/>
        <end position="379"/>
    </location>
</feature>
<dbReference type="EMBL" id="NMUH01004022">
    <property type="protein sequence ID" value="MQM08070.1"/>
    <property type="molecule type" value="Genomic_DNA"/>
</dbReference>
<gene>
    <name evidence="12" type="ORF">Taro_040920</name>
</gene>
<keyword evidence="6" id="KW-0811">Translocation</keyword>
<keyword evidence="7 9" id="KW-0906">Nuclear pore complex</keyword>
<dbReference type="Pfam" id="PF05172">
    <property type="entry name" value="RRM_Nup35"/>
    <property type="match status" value="1"/>
</dbReference>
<proteinExistence type="inferred from homology"/>
<comment type="caution">
    <text evidence="12">The sequence shown here is derived from an EMBL/GenBank/DDBJ whole genome shotgun (WGS) entry which is preliminary data.</text>
</comment>
<dbReference type="GO" id="GO:0017056">
    <property type="term" value="F:structural constituent of nuclear pore"/>
    <property type="evidence" value="ECO:0007669"/>
    <property type="project" value="TreeGrafter"/>
</dbReference>
<dbReference type="PROSITE" id="PS51472">
    <property type="entry name" value="RRM_NUP35"/>
    <property type="match status" value="1"/>
</dbReference>
<dbReference type="Proteomes" id="UP000652761">
    <property type="component" value="Unassembled WGS sequence"/>
</dbReference>
<evidence type="ECO:0000256" key="3">
    <source>
        <dbReference type="ARBA" id="ARBA00022448"/>
    </source>
</evidence>
<dbReference type="OrthoDB" id="1733656at2759"/>
<evidence type="ECO:0000256" key="8">
    <source>
        <dbReference type="ARBA" id="ARBA00023242"/>
    </source>
</evidence>
<dbReference type="GO" id="GO:0006607">
    <property type="term" value="P:NLS-bearing protein import into nucleus"/>
    <property type="evidence" value="ECO:0007669"/>
    <property type="project" value="TreeGrafter"/>
</dbReference>
<dbReference type="GO" id="GO:0044613">
    <property type="term" value="C:nuclear pore central transport channel"/>
    <property type="evidence" value="ECO:0007669"/>
    <property type="project" value="TreeGrafter"/>
</dbReference>
<keyword evidence="13" id="KW-1185">Reference proteome</keyword>